<dbReference type="EMBL" id="ML211093">
    <property type="protein sequence ID" value="TFK88949.1"/>
    <property type="molecule type" value="Genomic_DNA"/>
</dbReference>
<sequence>MICGLLPGGLWSPARRSAVSCPAVCGLLPGGLHLDSPVWSAVPSLAVCGLLPGSLRSVVQSTVSCLACVPYPVFDPTACSPLLFDTFST</sequence>
<keyword evidence="2" id="KW-1185">Reference proteome</keyword>
<evidence type="ECO:0000313" key="2">
    <source>
        <dbReference type="Proteomes" id="UP000308197"/>
    </source>
</evidence>
<organism evidence="1 2">
    <name type="scientific">Polyporus arcularius HHB13444</name>
    <dbReference type="NCBI Taxonomy" id="1314778"/>
    <lineage>
        <taxon>Eukaryota</taxon>
        <taxon>Fungi</taxon>
        <taxon>Dikarya</taxon>
        <taxon>Basidiomycota</taxon>
        <taxon>Agaricomycotina</taxon>
        <taxon>Agaricomycetes</taxon>
        <taxon>Polyporales</taxon>
        <taxon>Polyporaceae</taxon>
        <taxon>Polyporus</taxon>
    </lineage>
</organism>
<dbReference type="InParanoid" id="A0A5C3PJ85"/>
<accession>A0A5C3PJ85</accession>
<dbReference type="Proteomes" id="UP000308197">
    <property type="component" value="Unassembled WGS sequence"/>
</dbReference>
<name>A0A5C3PJ85_9APHY</name>
<evidence type="ECO:0000313" key="1">
    <source>
        <dbReference type="EMBL" id="TFK88949.1"/>
    </source>
</evidence>
<dbReference type="AlphaFoldDB" id="A0A5C3PJ85"/>
<gene>
    <name evidence="1" type="ORF">K466DRAFT_585075</name>
</gene>
<proteinExistence type="predicted"/>
<reference evidence="1 2" key="1">
    <citation type="journal article" date="2019" name="Nat. Ecol. Evol.">
        <title>Megaphylogeny resolves global patterns of mushroom evolution.</title>
        <authorList>
            <person name="Varga T."/>
            <person name="Krizsan K."/>
            <person name="Foldi C."/>
            <person name="Dima B."/>
            <person name="Sanchez-Garcia M."/>
            <person name="Sanchez-Ramirez S."/>
            <person name="Szollosi G.J."/>
            <person name="Szarkandi J.G."/>
            <person name="Papp V."/>
            <person name="Albert L."/>
            <person name="Andreopoulos W."/>
            <person name="Angelini C."/>
            <person name="Antonin V."/>
            <person name="Barry K.W."/>
            <person name="Bougher N.L."/>
            <person name="Buchanan P."/>
            <person name="Buyck B."/>
            <person name="Bense V."/>
            <person name="Catcheside P."/>
            <person name="Chovatia M."/>
            <person name="Cooper J."/>
            <person name="Damon W."/>
            <person name="Desjardin D."/>
            <person name="Finy P."/>
            <person name="Geml J."/>
            <person name="Haridas S."/>
            <person name="Hughes K."/>
            <person name="Justo A."/>
            <person name="Karasinski D."/>
            <person name="Kautmanova I."/>
            <person name="Kiss B."/>
            <person name="Kocsube S."/>
            <person name="Kotiranta H."/>
            <person name="LaButti K.M."/>
            <person name="Lechner B.E."/>
            <person name="Liimatainen K."/>
            <person name="Lipzen A."/>
            <person name="Lukacs Z."/>
            <person name="Mihaltcheva S."/>
            <person name="Morgado L.N."/>
            <person name="Niskanen T."/>
            <person name="Noordeloos M.E."/>
            <person name="Ohm R.A."/>
            <person name="Ortiz-Santana B."/>
            <person name="Ovrebo C."/>
            <person name="Racz N."/>
            <person name="Riley R."/>
            <person name="Savchenko A."/>
            <person name="Shiryaev A."/>
            <person name="Soop K."/>
            <person name="Spirin V."/>
            <person name="Szebenyi C."/>
            <person name="Tomsovsky M."/>
            <person name="Tulloss R.E."/>
            <person name="Uehling J."/>
            <person name="Grigoriev I.V."/>
            <person name="Vagvolgyi C."/>
            <person name="Papp T."/>
            <person name="Martin F.M."/>
            <person name="Miettinen O."/>
            <person name="Hibbett D.S."/>
            <person name="Nagy L.G."/>
        </authorList>
    </citation>
    <scope>NUCLEOTIDE SEQUENCE [LARGE SCALE GENOMIC DNA]</scope>
    <source>
        <strain evidence="1 2">HHB13444</strain>
    </source>
</reference>
<protein>
    <submittedName>
        <fullName evidence="1">Uncharacterized protein</fullName>
    </submittedName>
</protein>